<comment type="caution">
    <text evidence="1">The sequence shown here is derived from an EMBL/GenBank/DDBJ whole genome shotgun (WGS) entry which is preliminary data.</text>
</comment>
<name>A0A8H5GY76_9AGAR</name>
<reference evidence="1 2" key="1">
    <citation type="journal article" date="2020" name="ISME J.">
        <title>Uncovering the hidden diversity of litter-decomposition mechanisms in mushroom-forming fungi.</title>
        <authorList>
            <person name="Floudas D."/>
            <person name="Bentzer J."/>
            <person name="Ahren D."/>
            <person name="Johansson T."/>
            <person name="Persson P."/>
            <person name="Tunlid A."/>
        </authorList>
    </citation>
    <scope>NUCLEOTIDE SEQUENCE [LARGE SCALE GENOMIC DNA]</scope>
    <source>
        <strain evidence="1 2">CBS 661.87</strain>
    </source>
</reference>
<keyword evidence="2" id="KW-1185">Reference proteome</keyword>
<gene>
    <name evidence="1" type="ORF">D9615_009486</name>
</gene>
<accession>A0A8H5GY76</accession>
<evidence type="ECO:0000313" key="2">
    <source>
        <dbReference type="Proteomes" id="UP000565441"/>
    </source>
</evidence>
<dbReference type="AlphaFoldDB" id="A0A8H5GY76"/>
<sequence length="490" mass="54920">MQVSSPETENTLHSLASLSLNVLILLFDEIAVHVPISAVIALSQTHSSLRGKLPAHLRQSFDEMLASRITRNNVNGFRNLLLKTRAVISGSTALHFILRETHWNPGDFDIYAPFGTGYTIVHWLMDNEGYRIVSDGSKSFLFHPHSVPVPAENHNCDWITDLGDFPAAHRSSRSPRMRYESTDSDIYRVYKLCSTNDTFIDVVESSKPSFLPPITKFHSTLVMNYITPDCVVVLYPKLTFKREGILQFRDENTLESYDNPNHQPMARTVARGTKQDYVDKYKSRGYTLFSRPADLQRPCGAACPAIVRTVSTQADQWALHIQIEDLSSYSHIARSLPQDPVVTAISPTISDEPLIQAGRIMPITSPSGAISAYGSEPHHASWPSSPTPLLPLTILAAADHRCVVQRGYFRPRLSPTKDRDRQGAIAAYAAILIVPYKVARDSEDIIQINPTHLNYHKRCQAISSVVFVHMDETFLKRSLINIDCFQVLAL</sequence>
<dbReference type="EMBL" id="JAACJP010000039">
    <property type="protein sequence ID" value="KAF5373471.1"/>
    <property type="molecule type" value="Genomic_DNA"/>
</dbReference>
<dbReference type="OrthoDB" id="3067340at2759"/>
<proteinExistence type="predicted"/>
<evidence type="ECO:0000313" key="1">
    <source>
        <dbReference type="EMBL" id="KAF5373471.1"/>
    </source>
</evidence>
<protein>
    <submittedName>
        <fullName evidence="1">Uncharacterized protein</fullName>
    </submittedName>
</protein>
<dbReference type="Proteomes" id="UP000565441">
    <property type="component" value="Unassembled WGS sequence"/>
</dbReference>
<organism evidence="1 2">
    <name type="scientific">Tricholomella constricta</name>
    <dbReference type="NCBI Taxonomy" id="117010"/>
    <lineage>
        <taxon>Eukaryota</taxon>
        <taxon>Fungi</taxon>
        <taxon>Dikarya</taxon>
        <taxon>Basidiomycota</taxon>
        <taxon>Agaricomycotina</taxon>
        <taxon>Agaricomycetes</taxon>
        <taxon>Agaricomycetidae</taxon>
        <taxon>Agaricales</taxon>
        <taxon>Tricholomatineae</taxon>
        <taxon>Lyophyllaceae</taxon>
        <taxon>Tricholomella</taxon>
    </lineage>
</organism>